<reference evidence="3" key="1">
    <citation type="submission" date="2013-03" db="EMBL/GenBank/DDBJ databases">
        <title>The Genome Sequence of Anopheles epiroticus epiroticus2.</title>
        <authorList>
            <consortium name="The Broad Institute Genomics Platform"/>
            <person name="Neafsey D.E."/>
            <person name="Howell P."/>
            <person name="Walker B."/>
            <person name="Young S.K."/>
            <person name="Zeng Q."/>
            <person name="Gargeya S."/>
            <person name="Fitzgerald M."/>
            <person name="Haas B."/>
            <person name="Abouelleil A."/>
            <person name="Allen A.W."/>
            <person name="Alvarado L."/>
            <person name="Arachchi H.M."/>
            <person name="Berlin A.M."/>
            <person name="Chapman S.B."/>
            <person name="Gainer-Dewar J."/>
            <person name="Goldberg J."/>
            <person name="Griggs A."/>
            <person name="Gujja S."/>
            <person name="Hansen M."/>
            <person name="Howarth C."/>
            <person name="Imamovic A."/>
            <person name="Ireland A."/>
            <person name="Larimer J."/>
            <person name="McCowan C."/>
            <person name="Murphy C."/>
            <person name="Pearson M."/>
            <person name="Poon T.W."/>
            <person name="Priest M."/>
            <person name="Roberts A."/>
            <person name="Saif S."/>
            <person name="Shea T."/>
            <person name="Sisk P."/>
            <person name="Sykes S."/>
            <person name="Wortman J."/>
            <person name="Nusbaum C."/>
            <person name="Birren B."/>
        </authorList>
    </citation>
    <scope>NUCLEOTIDE SEQUENCE [LARGE SCALE GENOMIC DNA]</scope>
    <source>
        <strain evidence="3">Epiroticus2</strain>
    </source>
</reference>
<reference evidence="2" key="2">
    <citation type="submission" date="2020-05" db="UniProtKB">
        <authorList>
            <consortium name="EnsemblMetazoa"/>
        </authorList>
    </citation>
    <scope>IDENTIFICATION</scope>
    <source>
        <strain evidence="2">Epiroticus2</strain>
    </source>
</reference>
<evidence type="ECO:0000256" key="1">
    <source>
        <dbReference type="SAM" id="MobiDB-lite"/>
    </source>
</evidence>
<feature type="region of interest" description="Disordered" evidence="1">
    <location>
        <begin position="256"/>
        <end position="302"/>
    </location>
</feature>
<dbReference type="AlphaFoldDB" id="A0A182PPR9"/>
<evidence type="ECO:0000313" key="3">
    <source>
        <dbReference type="Proteomes" id="UP000075885"/>
    </source>
</evidence>
<dbReference type="STRING" id="199890.A0A182PPR9"/>
<dbReference type="EnsemblMetazoa" id="AEPI008949-RA">
    <property type="protein sequence ID" value="AEPI008949-PA"/>
    <property type="gene ID" value="AEPI008949"/>
</dbReference>
<name>A0A182PPR9_9DIPT</name>
<keyword evidence="3" id="KW-1185">Reference proteome</keyword>
<dbReference type="Proteomes" id="UP000075885">
    <property type="component" value="Unassembled WGS sequence"/>
</dbReference>
<accession>A0A182PPR9</accession>
<organism evidence="2 3">
    <name type="scientific">Anopheles epiroticus</name>
    <dbReference type="NCBI Taxonomy" id="199890"/>
    <lineage>
        <taxon>Eukaryota</taxon>
        <taxon>Metazoa</taxon>
        <taxon>Ecdysozoa</taxon>
        <taxon>Arthropoda</taxon>
        <taxon>Hexapoda</taxon>
        <taxon>Insecta</taxon>
        <taxon>Pterygota</taxon>
        <taxon>Neoptera</taxon>
        <taxon>Endopterygota</taxon>
        <taxon>Diptera</taxon>
        <taxon>Nematocera</taxon>
        <taxon>Culicoidea</taxon>
        <taxon>Culicidae</taxon>
        <taxon>Anophelinae</taxon>
        <taxon>Anopheles</taxon>
    </lineage>
</organism>
<sequence>MFFIIITVAVIIIVISANIKRPTARSIEPVGDFAGISFFAEQEDSLREDSCSALWIFDRLWNDLAPADAAPRYQVLEPRKGYVPVYIRVGDEPLSDINPELAAAFREPVARASRSELAEALQADQGVAHSSSLIDSHSASDEHKKVLVPGSVKKPTKLLMEEYWKLGAAQFNRFFPSLNADARPDKYKDYPKKGGYVPVYVQYPNKPHGSISPELAAALQESSGRSSRGKLIQVGMVTAILLVNSALCGSQELNRPVRFSSESSSDEELRNDITDKPRVVKVDSNSSESNSNSNESISNEKEAKEAIKELLKQMNKISKAAAAKAKKA</sequence>
<dbReference type="VEuPathDB" id="VectorBase:AEPI008949"/>
<feature type="compositionally biased region" description="Basic and acidic residues" evidence="1">
    <location>
        <begin position="267"/>
        <end position="281"/>
    </location>
</feature>
<protein>
    <submittedName>
        <fullName evidence="2">Uncharacterized protein</fullName>
    </submittedName>
</protein>
<proteinExistence type="predicted"/>
<feature type="compositionally biased region" description="Low complexity" evidence="1">
    <location>
        <begin position="284"/>
        <end position="297"/>
    </location>
</feature>
<evidence type="ECO:0000313" key="2">
    <source>
        <dbReference type="EnsemblMetazoa" id="AEPI008949-PA"/>
    </source>
</evidence>